<name>A0A0F9CVZ3_9ZZZZ</name>
<dbReference type="GO" id="GO:0005737">
    <property type="term" value="C:cytoplasm"/>
    <property type="evidence" value="ECO:0007669"/>
    <property type="project" value="TreeGrafter"/>
</dbReference>
<keyword evidence="2" id="KW-0012">Acyltransferase</keyword>
<dbReference type="NCBIfam" id="NF005840">
    <property type="entry name" value="PRK07757.1"/>
    <property type="match status" value="1"/>
</dbReference>
<evidence type="ECO:0000256" key="1">
    <source>
        <dbReference type="ARBA" id="ARBA00022679"/>
    </source>
</evidence>
<dbReference type="PANTHER" id="PTHR43626:SF4">
    <property type="entry name" value="GCN5-RELATED N-ACETYLTRANSFERASE 2, CHLOROPLASTIC"/>
    <property type="match status" value="1"/>
</dbReference>
<feature type="domain" description="N-acetyltransferase" evidence="3">
    <location>
        <begin position="1"/>
        <end position="140"/>
    </location>
</feature>
<dbReference type="Gene3D" id="3.40.630.30">
    <property type="match status" value="1"/>
</dbReference>
<dbReference type="EMBL" id="LAZR01031538">
    <property type="protein sequence ID" value="KKL53459.1"/>
    <property type="molecule type" value="Genomic_DNA"/>
</dbReference>
<dbReference type="SUPFAM" id="SSF55729">
    <property type="entry name" value="Acyl-CoA N-acyltransferases (Nat)"/>
    <property type="match status" value="1"/>
</dbReference>
<proteinExistence type="predicted"/>
<evidence type="ECO:0000256" key="2">
    <source>
        <dbReference type="ARBA" id="ARBA00023315"/>
    </source>
</evidence>
<dbReference type="GO" id="GO:0008080">
    <property type="term" value="F:N-acetyltransferase activity"/>
    <property type="evidence" value="ECO:0007669"/>
    <property type="project" value="InterPro"/>
</dbReference>
<dbReference type="InterPro" id="IPR045039">
    <property type="entry name" value="NSI-like"/>
</dbReference>
<evidence type="ECO:0000313" key="4">
    <source>
        <dbReference type="EMBL" id="KKL53459.1"/>
    </source>
</evidence>
<accession>A0A0F9CVZ3</accession>
<sequence length="167" mass="18842">MPIRKARTSDVKSIQKLINSYAKKHKLIPRSLNDLYEKIRDLTVYDNAKGTVQGVCALHVAWEDLAEIRSLAVSSRSKGKGIGKALVRHALKEATHLGVKKVFVLTYYPEYFQQLGFEEVDKAKLPHKIWADCLNCHKFPECDETAVQIKLKAKLSGIKAQGPKEKI</sequence>
<gene>
    <name evidence="4" type="ORF">LCGC14_2275240</name>
</gene>
<keyword evidence="1" id="KW-0808">Transferase</keyword>
<dbReference type="Pfam" id="PF00583">
    <property type="entry name" value="Acetyltransf_1"/>
    <property type="match status" value="1"/>
</dbReference>
<dbReference type="CDD" id="cd04301">
    <property type="entry name" value="NAT_SF"/>
    <property type="match status" value="1"/>
</dbReference>
<comment type="caution">
    <text evidence="4">The sequence shown here is derived from an EMBL/GenBank/DDBJ whole genome shotgun (WGS) entry which is preliminary data.</text>
</comment>
<dbReference type="PANTHER" id="PTHR43626">
    <property type="entry name" value="ACYL-COA N-ACYLTRANSFERASE"/>
    <property type="match status" value="1"/>
</dbReference>
<evidence type="ECO:0000259" key="3">
    <source>
        <dbReference type="PROSITE" id="PS51186"/>
    </source>
</evidence>
<dbReference type="PROSITE" id="PS51186">
    <property type="entry name" value="GNAT"/>
    <property type="match status" value="1"/>
</dbReference>
<reference evidence="4" key="1">
    <citation type="journal article" date="2015" name="Nature">
        <title>Complex archaea that bridge the gap between prokaryotes and eukaryotes.</title>
        <authorList>
            <person name="Spang A."/>
            <person name="Saw J.H."/>
            <person name="Jorgensen S.L."/>
            <person name="Zaremba-Niedzwiedzka K."/>
            <person name="Martijn J."/>
            <person name="Lind A.E."/>
            <person name="van Eijk R."/>
            <person name="Schleper C."/>
            <person name="Guy L."/>
            <person name="Ettema T.J."/>
        </authorList>
    </citation>
    <scope>NUCLEOTIDE SEQUENCE</scope>
</reference>
<organism evidence="4">
    <name type="scientific">marine sediment metagenome</name>
    <dbReference type="NCBI Taxonomy" id="412755"/>
    <lineage>
        <taxon>unclassified sequences</taxon>
        <taxon>metagenomes</taxon>
        <taxon>ecological metagenomes</taxon>
    </lineage>
</organism>
<dbReference type="InterPro" id="IPR016181">
    <property type="entry name" value="Acyl_CoA_acyltransferase"/>
</dbReference>
<dbReference type="InterPro" id="IPR000182">
    <property type="entry name" value="GNAT_dom"/>
</dbReference>
<protein>
    <recommendedName>
        <fullName evidence="3">N-acetyltransferase domain-containing protein</fullName>
    </recommendedName>
</protein>
<dbReference type="AlphaFoldDB" id="A0A0F9CVZ3"/>